<evidence type="ECO:0000256" key="2">
    <source>
        <dbReference type="ARBA" id="ARBA00011084"/>
    </source>
</evidence>
<dbReference type="PANTHER" id="PTHR39583:SF2">
    <property type="entry name" value="TYPE II SECRETION SYSTEM PROTEIN J"/>
    <property type="match status" value="1"/>
</dbReference>
<dbReference type="Pfam" id="PF11612">
    <property type="entry name" value="T2SSJ"/>
    <property type="match status" value="1"/>
</dbReference>
<evidence type="ECO:0000256" key="9">
    <source>
        <dbReference type="ARBA" id="ARBA00023136"/>
    </source>
</evidence>
<dbReference type="SUPFAM" id="SSF54523">
    <property type="entry name" value="Pili subunits"/>
    <property type="match status" value="1"/>
</dbReference>
<gene>
    <name evidence="11" type="primary">gspJ</name>
    <name evidence="11" type="ORF">ILT43_18455</name>
</gene>
<comment type="subcellular location">
    <subcellularLocation>
        <location evidence="1">Cell inner membrane</location>
        <topology evidence="1">Single-pass membrane protein</topology>
    </subcellularLocation>
</comment>
<evidence type="ECO:0000256" key="8">
    <source>
        <dbReference type="ARBA" id="ARBA00022989"/>
    </source>
</evidence>
<proteinExistence type="inferred from homology"/>
<evidence type="ECO:0000313" key="11">
    <source>
        <dbReference type="EMBL" id="MBM6578368.1"/>
    </source>
</evidence>
<dbReference type="InterPro" id="IPR012902">
    <property type="entry name" value="N_methyl_site"/>
</dbReference>
<organism evidence="11 12">
    <name type="scientific">Sphingomonas longa</name>
    <dbReference type="NCBI Taxonomy" id="2778730"/>
    <lineage>
        <taxon>Bacteria</taxon>
        <taxon>Pseudomonadati</taxon>
        <taxon>Pseudomonadota</taxon>
        <taxon>Alphaproteobacteria</taxon>
        <taxon>Sphingomonadales</taxon>
        <taxon>Sphingomonadaceae</taxon>
        <taxon>Sphingomonas</taxon>
    </lineage>
</organism>
<keyword evidence="7 10" id="KW-0812">Transmembrane</keyword>
<feature type="transmembrane region" description="Helical" evidence="10">
    <location>
        <begin position="21"/>
        <end position="49"/>
    </location>
</feature>
<keyword evidence="5" id="KW-0488">Methylation</keyword>
<evidence type="ECO:0000256" key="7">
    <source>
        <dbReference type="ARBA" id="ARBA00022692"/>
    </source>
</evidence>
<evidence type="ECO:0000256" key="1">
    <source>
        <dbReference type="ARBA" id="ARBA00004377"/>
    </source>
</evidence>
<evidence type="ECO:0000256" key="4">
    <source>
        <dbReference type="ARBA" id="ARBA00022475"/>
    </source>
</evidence>
<evidence type="ECO:0000256" key="3">
    <source>
        <dbReference type="ARBA" id="ARBA00021539"/>
    </source>
</evidence>
<evidence type="ECO:0000313" key="12">
    <source>
        <dbReference type="Proteomes" id="UP000763641"/>
    </source>
</evidence>
<comment type="similarity">
    <text evidence="2">Belongs to the GSP J family.</text>
</comment>
<dbReference type="Pfam" id="PF07963">
    <property type="entry name" value="N_methyl"/>
    <property type="match status" value="1"/>
</dbReference>
<reference evidence="11 12" key="1">
    <citation type="submission" date="2020-12" db="EMBL/GenBank/DDBJ databases">
        <title>Sphingomonas sp.</title>
        <authorList>
            <person name="Kim M.K."/>
        </authorList>
    </citation>
    <scope>NUCLEOTIDE SEQUENCE [LARGE SCALE GENOMIC DNA]</scope>
    <source>
        <strain evidence="11 12">BT552</strain>
    </source>
</reference>
<keyword evidence="9 10" id="KW-0472">Membrane</keyword>
<dbReference type="NCBIfam" id="TIGR01711">
    <property type="entry name" value="gspJ"/>
    <property type="match status" value="1"/>
</dbReference>
<dbReference type="Gene3D" id="3.10.610.10">
    <property type="entry name" value="GSPII I/J protein-like"/>
    <property type="match status" value="1"/>
</dbReference>
<evidence type="ECO:0000256" key="5">
    <source>
        <dbReference type="ARBA" id="ARBA00022481"/>
    </source>
</evidence>
<evidence type="ECO:0000256" key="10">
    <source>
        <dbReference type="SAM" id="Phobius"/>
    </source>
</evidence>
<keyword evidence="8 10" id="KW-1133">Transmembrane helix</keyword>
<dbReference type="NCBIfam" id="TIGR02532">
    <property type="entry name" value="IV_pilin_GFxxxE"/>
    <property type="match status" value="1"/>
</dbReference>
<dbReference type="PROSITE" id="PS00409">
    <property type="entry name" value="PROKAR_NTER_METHYL"/>
    <property type="match status" value="1"/>
</dbReference>
<keyword evidence="4" id="KW-1003">Cell membrane</keyword>
<dbReference type="InterPro" id="IPR051621">
    <property type="entry name" value="T2SS_protein_J"/>
</dbReference>
<comment type="caution">
    <text evidence="11">The sequence shown here is derived from an EMBL/GenBank/DDBJ whole genome shotgun (WGS) entry which is preliminary data.</text>
</comment>
<dbReference type="InterPro" id="IPR045584">
    <property type="entry name" value="Pilin-like"/>
</dbReference>
<accession>A0ABS2DBT0</accession>
<keyword evidence="12" id="KW-1185">Reference proteome</keyword>
<sequence>MRPMRSAEHGFTPPMRSAEHGFTLVEVMVSLMIFGMIAAAGVAILSFSIRAQAATTKRLDDGAALVRTISAISADLGQALPRAARDESGTLRPAFVGENGTLALVRGGWTNIDAAARPGAQKLVWQIVDGTLQRIGYPQLDGAAPLSATPMLTGVRDLTLRYRYNGAWSDRWDGAGGVPLPQALEMRLTRRDGTFYRAMFLVGTGYAPPPVQPDSDVPQADNAN</sequence>
<dbReference type="Proteomes" id="UP000763641">
    <property type="component" value="Unassembled WGS sequence"/>
</dbReference>
<keyword evidence="6" id="KW-0997">Cell inner membrane</keyword>
<name>A0ABS2DBT0_9SPHN</name>
<dbReference type="InterPro" id="IPR010055">
    <property type="entry name" value="T2SS_protein-GspJ"/>
</dbReference>
<dbReference type="EMBL" id="JAFEMC010000007">
    <property type="protein sequence ID" value="MBM6578368.1"/>
    <property type="molecule type" value="Genomic_DNA"/>
</dbReference>
<evidence type="ECO:0000256" key="6">
    <source>
        <dbReference type="ARBA" id="ARBA00022519"/>
    </source>
</evidence>
<dbReference type="PANTHER" id="PTHR39583">
    <property type="entry name" value="TYPE II SECRETION SYSTEM PROTEIN J-RELATED"/>
    <property type="match status" value="1"/>
</dbReference>
<dbReference type="RefSeq" id="WP_204200462.1">
    <property type="nucleotide sequence ID" value="NZ_JAFEMC010000007.1"/>
</dbReference>
<protein>
    <recommendedName>
        <fullName evidence="3">Type II secretion system protein J</fullName>
    </recommendedName>
</protein>